<dbReference type="HOGENOM" id="CLU_896148_0_0_7"/>
<evidence type="ECO:0000313" key="1">
    <source>
        <dbReference type="EMBL" id="ABC83313.1"/>
    </source>
</evidence>
<gene>
    <name evidence="1" type="ordered locus">Adeh_3547</name>
</gene>
<dbReference type="KEGG" id="ade:Adeh_3547"/>
<accession>Q2IFF7</accession>
<dbReference type="AlphaFoldDB" id="Q2IFF7"/>
<dbReference type="EMBL" id="CP000251">
    <property type="protein sequence ID" value="ABC83313.1"/>
    <property type="molecule type" value="Genomic_DNA"/>
</dbReference>
<proteinExistence type="predicted"/>
<evidence type="ECO:0000313" key="2">
    <source>
        <dbReference type="Proteomes" id="UP000001935"/>
    </source>
</evidence>
<protein>
    <submittedName>
        <fullName evidence="1">Uncharacterized protein</fullName>
    </submittedName>
</protein>
<organism evidence="1 2">
    <name type="scientific">Anaeromyxobacter dehalogenans (strain 2CP-C)</name>
    <dbReference type="NCBI Taxonomy" id="290397"/>
    <lineage>
        <taxon>Bacteria</taxon>
        <taxon>Pseudomonadati</taxon>
        <taxon>Myxococcota</taxon>
        <taxon>Myxococcia</taxon>
        <taxon>Myxococcales</taxon>
        <taxon>Cystobacterineae</taxon>
        <taxon>Anaeromyxobacteraceae</taxon>
        <taxon>Anaeromyxobacter</taxon>
    </lineage>
</organism>
<name>Q2IFF7_ANADE</name>
<sequence>MSWDAEQSGSLSGSDLPMMALQLSATLRWKGDDEVEAHSLRYTGSLSDIPGIVWPELSTHLGPANVRGHGDVYTRLMLPFSRALVQRIEDWRQGRGGPLRLEIRGDIVFRRLKKLALPAGDKKAAPGGQMPWQPEQHLVVASPLEQEQVHLTVNVDRDHWISILRAIGWDEFSVFEVPVLGLKRHEQLQKGLAILTEAQNAFRQGQWSTVVTDARRALEAAAGAATADGDRRAKFEALLAQVLPLDTDEPKRDTLEGLMLALKDLRDHSAHVNDIRFQVEREDAELALTVAISIFRFMGEALARAGRRRE</sequence>
<dbReference type="Proteomes" id="UP000001935">
    <property type="component" value="Chromosome"/>
</dbReference>
<reference evidence="1" key="1">
    <citation type="submission" date="2006-01" db="EMBL/GenBank/DDBJ databases">
        <title>Complete sequence of Anaeromyxobacter dehalogenans 2CP-C.</title>
        <authorList>
            <consortium name="US DOE Joint Genome Institute"/>
            <person name="Copeland A."/>
            <person name="Lucas S."/>
            <person name="Lapidus A."/>
            <person name="Barry K."/>
            <person name="Detter J.C."/>
            <person name="Glavina T."/>
            <person name="Hammon N."/>
            <person name="Israni S."/>
            <person name="Pitluck S."/>
            <person name="Brettin T."/>
            <person name="Bruce D."/>
            <person name="Han C."/>
            <person name="Tapia R."/>
            <person name="Gilna P."/>
            <person name="Kiss H."/>
            <person name="Schmutz J."/>
            <person name="Larimer F."/>
            <person name="Land M."/>
            <person name="Kyrpides N."/>
            <person name="Anderson I."/>
            <person name="Sanford R.A."/>
            <person name="Ritalahti K.M."/>
            <person name="Thomas H.S."/>
            <person name="Kirby J.R."/>
            <person name="Zhulin I.B."/>
            <person name="Loeffler F.E."/>
            <person name="Richardson P."/>
        </authorList>
    </citation>
    <scope>NUCLEOTIDE SEQUENCE</scope>
    <source>
        <strain evidence="1">2CP-C</strain>
    </source>
</reference>